<reference evidence="1" key="1">
    <citation type="submission" date="2018-02" db="EMBL/GenBank/DDBJ databases">
        <title>Rhizophora mucronata_Transcriptome.</title>
        <authorList>
            <person name="Meera S.P."/>
            <person name="Sreeshan A."/>
            <person name="Augustine A."/>
        </authorList>
    </citation>
    <scope>NUCLEOTIDE SEQUENCE</scope>
    <source>
        <tissue evidence="1">Leaf</tissue>
    </source>
</reference>
<protein>
    <submittedName>
        <fullName evidence="1">Uncharacterized protein</fullName>
    </submittedName>
</protein>
<organism evidence="1">
    <name type="scientific">Rhizophora mucronata</name>
    <name type="common">Asiatic mangrove</name>
    <dbReference type="NCBI Taxonomy" id="61149"/>
    <lineage>
        <taxon>Eukaryota</taxon>
        <taxon>Viridiplantae</taxon>
        <taxon>Streptophyta</taxon>
        <taxon>Embryophyta</taxon>
        <taxon>Tracheophyta</taxon>
        <taxon>Spermatophyta</taxon>
        <taxon>Magnoliopsida</taxon>
        <taxon>eudicotyledons</taxon>
        <taxon>Gunneridae</taxon>
        <taxon>Pentapetalae</taxon>
        <taxon>rosids</taxon>
        <taxon>fabids</taxon>
        <taxon>Malpighiales</taxon>
        <taxon>Rhizophoraceae</taxon>
        <taxon>Rhizophora</taxon>
    </lineage>
</organism>
<sequence>MPSSCPFLNIRTIKLAHLR</sequence>
<name>A0A2P2N9A3_RHIMU</name>
<dbReference type="EMBL" id="GGEC01058569">
    <property type="protein sequence ID" value="MBX39053.1"/>
    <property type="molecule type" value="Transcribed_RNA"/>
</dbReference>
<accession>A0A2P2N9A3</accession>
<proteinExistence type="predicted"/>
<dbReference type="AlphaFoldDB" id="A0A2P2N9A3"/>
<evidence type="ECO:0000313" key="1">
    <source>
        <dbReference type="EMBL" id="MBX39053.1"/>
    </source>
</evidence>